<dbReference type="Gene3D" id="1.10.443.10">
    <property type="entry name" value="Intergrase catalytic core"/>
    <property type="match status" value="1"/>
</dbReference>
<evidence type="ECO:0000256" key="3">
    <source>
        <dbReference type="ARBA" id="ARBA00023125"/>
    </source>
</evidence>
<dbReference type="InterPro" id="IPR013762">
    <property type="entry name" value="Integrase-like_cat_sf"/>
</dbReference>
<evidence type="ECO:0008006" key="10">
    <source>
        <dbReference type="Google" id="ProtNLM"/>
    </source>
</evidence>
<feature type="domain" description="Tyr recombinase" evidence="6">
    <location>
        <begin position="211"/>
        <end position="382"/>
    </location>
</feature>
<dbReference type="InterPro" id="IPR050808">
    <property type="entry name" value="Phage_Integrase"/>
</dbReference>
<dbReference type="Pfam" id="PF00589">
    <property type="entry name" value="Phage_integrase"/>
    <property type="match status" value="1"/>
</dbReference>
<dbReference type="SUPFAM" id="SSF56349">
    <property type="entry name" value="DNA breaking-rejoining enzymes"/>
    <property type="match status" value="1"/>
</dbReference>
<dbReference type="Gene3D" id="3.30.160.390">
    <property type="entry name" value="Integrase, DNA-binding domain"/>
    <property type="match status" value="1"/>
</dbReference>
<dbReference type="InterPro" id="IPR025166">
    <property type="entry name" value="Integrase_DNA_bind_dom"/>
</dbReference>
<dbReference type="GO" id="GO:0006310">
    <property type="term" value="P:DNA recombination"/>
    <property type="evidence" value="ECO:0007669"/>
    <property type="project" value="UniProtKB-KW"/>
</dbReference>
<keyword evidence="3 5" id="KW-0238">DNA-binding</keyword>
<dbReference type="RefSeq" id="WP_103039753.1">
    <property type="nucleotide sequence ID" value="NZ_POWG01000009.1"/>
</dbReference>
<evidence type="ECO:0000256" key="4">
    <source>
        <dbReference type="ARBA" id="ARBA00023172"/>
    </source>
</evidence>
<gene>
    <name evidence="8" type="ORF">C1S70_10180</name>
</gene>
<dbReference type="Pfam" id="PF13356">
    <property type="entry name" value="Arm-DNA-bind_3"/>
    <property type="match status" value="1"/>
</dbReference>
<dbReference type="EMBL" id="POWG01000009">
    <property type="protein sequence ID" value="PNQ98844.1"/>
    <property type="molecule type" value="Genomic_DNA"/>
</dbReference>
<dbReference type="InterPro" id="IPR038488">
    <property type="entry name" value="Integrase_DNA-bd_sf"/>
</dbReference>
<dbReference type="Pfam" id="PF22022">
    <property type="entry name" value="Phage_int_M"/>
    <property type="match status" value="1"/>
</dbReference>
<dbReference type="InterPro" id="IPR002104">
    <property type="entry name" value="Integrase_catalytic"/>
</dbReference>
<dbReference type="PANTHER" id="PTHR30629:SF2">
    <property type="entry name" value="PROPHAGE INTEGRASE INTS-RELATED"/>
    <property type="match status" value="1"/>
</dbReference>
<proteinExistence type="inferred from homology"/>
<dbReference type="AlphaFoldDB" id="A0A2K1G206"/>
<dbReference type="InterPro" id="IPR053876">
    <property type="entry name" value="Phage_int_M"/>
</dbReference>
<dbReference type="PANTHER" id="PTHR30629">
    <property type="entry name" value="PROPHAGE INTEGRASE"/>
    <property type="match status" value="1"/>
</dbReference>
<accession>A0A2K1G206</accession>
<reference evidence="8 9" key="1">
    <citation type="submission" date="2018-01" db="EMBL/GenBank/DDBJ databases">
        <title>Whole genome sequence of Azospirillum brasilense REC3 isolated from strawberry roots.</title>
        <authorList>
            <person name="Fontana C.A."/>
            <person name="Salazar S.M."/>
            <person name="Bassi D."/>
            <person name="Puglisi E."/>
            <person name="Lovaisa N.C."/>
            <person name="Toffoli L.M."/>
            <person name="Pedraza R."/>
            <person name="Cocconcelli P.S."/>
        </authorList>
    </citation>
    <scope>NUCLEOTIDE SEQUENCE [LARGE SCALE GENOMIC DNA]</scope>
    <source>
        <strain evidence="8 9">REC3</strain>
    </source>
</reference>
<feature type="domain" description="Core-binding (CB)" evidence="7">
    <location>
        <begin position="108"/>
        <end position="189"/>
    </location>
</feature>
<evidence type="ECO:0000256" key="1">
    <source>
        <dbReference type="ARBA" id="ARBA00008857"/>
    </source>
</evidence>
<evidence type="ECO:0000256" key="2">
    <source>
        <dbReference type="ARBA" id="ARBA00022908"/>
    </source>
</evidence>
<dbReference type="InterPro" id="IPR011010">
    <property type="entry name" value="DNA_brk_join_enz"/>
</dbReference>
<evidence type="ECO:0000313" key="9">
    <source>
        <dbReference type="Proteomes" id="UP000236268"/>
    </source>
</evidence>
<protein>
    <recommendedName>
        <fullName evidence="10">Integrase</fullName>
    </recommendedName>
</protein>
<evidence type="ECO:0000313" key="8">
    <source>
        <dbReference type="EMBL" id="PNQ98844.1"/>
    </source>
</evidence>
<sequence>MARVRLTDRLLQTTKPPESGRLELTDEASPGLEFRVTANGAKSWRLNYRVKGLAGLRRITIGPYPSISLSDARKRARSVYDAAKHGIDLPVQERREAEEATRSEHRPKTVADLLRRYVEEHCKANQRRWEQTERLFKAHVEPSIGTKELGEVRRADVVGLLDDLQNRKGLNAQVNRVRSQVLAAFNWAVERDFLDANPAASVKKRKKIEVPRARVLDDAELVAIWRAADSLTYPSNQLIKLLILTGQRRDEVRCLSWAEIRADIWILPGDRNKGRRDHEIPLPAAAVDLLKALPQVGPFVFSCDSKGAKPYAGMKRLKEILDRESGVRDWTIHDIRRTVATGLGRLGIQQDVIERVLNHGRGILEKTYNVHQYRDEKRASLDAWARRVERLVAIEAETMVALTKRHQAGGDTA</sequence>
<keyword evidence="4" id="KW-0233">DNA recombination</keyword>
<dbReference type="CDD" id="cd00801">
    <property type="entry name" value="INT_P4_C"/>
    <property type="match status" value="1"/>
</dbReference>
<evidence type="ECO:0000256" key="5">
    <source>
        <dbReference type="PROSITE-ProRule" id="PRU01248"/>
    </source>
</evidence>
<name>A0A2K1G206_9PROT</name>
<dbReference type="Gene3D" id="1.10.150.130">
    <property type="match status" value="1"/>
</dbReference>
<dbReference type="PROSITE" id="PS51898">
    <property type="entry name" value="TYR_RECOMBINASE"/>
    <property type="match status" value="1"/>
</dbReference>
<organism evidence="8 9">
    <name type="scientific">Azospirillum argentinense</name>
    <dbReference type="NCBI Taxonomy" id="2970906"/>
    <lineage>
        <taxon>Bacteria</taxon>
        <taxon>Pseudomonadati</taxon>
        <taxon>Pseudomonadota</taxon>
        <taxon>Alphaproteobacteria</taxon>
        <taxon>Rhodospirillales</taxon>
        <taxon>Azospirillaceae</taxon>
        <taxon>Azospirillum</taxon>
    </lineage>
</organism>
<keyword evidence="2" id="KW-0229">DNA integration</keyword>
<evidence type="ECO:0000259" key="6">
    <source>
        <dbReference type="PROSITE" id="PS51898"/>
    </source>
</evidence>
<dbReference type="PROSITE" id="PS51900">
    <property type="entry name" value="CB"/>
    <property type="match status" value="1"/>
</dbReference>
<comment type="caution">
    <text evidence="8">The sequence shown here is derived from an EMBL/GenBank/DDBJ whole genome shotgun (WGS) entry which is preliminary data.</text>
</comment>
<dbReference type="InterPro" id="IPR044068">
    <property type="entry name" value="CB"/>
</dbReference>
<dbReference type="GO" id="GO:0003677">
    <property type="term" value="F:DNA binding"/>
    <property type="evidence" value="ECO:0007669"/>
    <property type="project" value="UniProtKB-UniRule"/>
</dbReference>
<dbReference type="InterPro" id="IPR010998">
    <property type="entry name" value="Integrase_recombinase_N"/>
</dbReference>
<evidence type="ECO:0000259" key="7">
    <source>
        <dbReference type="PROSITE" id="PS51900"/>
    </source>
</evidence>
<dbReference type="GO" id="GO:0015074">
    <property type="term" value="P:DNA integration"/>
    <property type="evidence" value="ECO:0007669"/>
    <property type="project" value="UniProtKB-KW"/>
</dbReference>
<comment type="similarity">
    <text evidence="1">Belongs to the 'phage' integrase family.</text>
</comment>
<dbReference type="Proteomes" id="UP000236268">
    <property type="component" value="Unassembled WGS sequence"/>
</dbReference>